<sequence>MDEKAYNTASSTRPRIISPTELPRIDTEEQKVVESHDEDNEVGIVNMEGIESDCDDEEDDNIIEQDTILDDWTIVLDELDRKMSKNTMHPFISLNRLWHYI</sequence>
<organism evidence="1 2">
    <name type="scientific">Peronospora farinosa</name>
    <dbReference type="NCBI Taxonomy" id="134698"/>
    <lineage>
        <taxon>Eukaryota</taxon>
        <taxon>Sar</taxon>
        <taxon>Stramenopiles</taxon>
        <taxon>Oomycota</taxon>
        <taxon>Peronosporomycetes</taxon>
        <taxon>Peronosporales</taxon>
        <taxon>Peronosporaceae</taxon>
        <taxon>Peronospora</taxon>
    </lineage>
</organism>
<name>A0AAV0UJB4_9STRA</name>
<accession>A0AAV0UJB4</accession>
<protein>
    <submittedName>
        <fullName evidence="1">Uncharacterized protein</fullName>
    </submittedName>
</protein>
<gene>
    <name evidence="1" type="ORF">PFR002_LOCUS8229</name>
</gene>
<evidence type="ECO:0000313" key="2">
    <source>
        <dbReference type="Proteomes" id="UP001159659"/>
    </source>
</evidence>
<dbReference type="AlphaFoldDB" id="A0AAV0UJB4"/>
<dbReference type="Proteomes" id="UP001159659">
    <property type="component" value="Unassembled WGS sequence"/>
</dbReference>
<proteinExistence type="predicted"/>
<evidence type="ECO:0000313" key="1">
    <source>
        <dbReference type="EMBL" id="CAI5736970.1"/>
    </source>
</evidence>
<comment type="caution">
    <text evidence="1">The sequence shown here is derived from an EMBL/GenBank/DDBJ whole genome shotgun (WGS) entry which is preliminary data.</text>
</comment>
<dbReference type="EMBL" id="CANTFK010000983">
    <property type="protein sequence ID" value="CAI5736970.1"/>
    <property type="molecule type" value="Genomic_DNA"/>
</dbReference>
<reference evidence="1" key="1">
    <citation type="submission" date="2022-12" db="EMBL/GenBank/DDBJ databases">
        <authorList>
            <person name="Webb A."/>
        </authorList>
    </citation>
    <scope>NUCLEOTIDE SEQUENCE</scope>
    <source>
        <strain evidence="1">Pf2</strain>
    </source>
</reference>